<name>A0AA37HZ06_SEGBR</name>
<dbReference type="EMBL" id="BPTR01000001">
    <property type="protein sequence ID" value="GJG28519.1"/>
    <property type="molecule type" value="Genomic_DNA"/>
</dbReference>
<dbReference type="Proteomes" id="UP000887043">
    <property type="component" value="Unassembled WGS sequence"/>
</dbReference>
<feature type="chain" id="PRO_5041225676" evidence="1">
    <location>
        <begin position="20"/>
        <end position="407"/>
    </location>
</feature>
<accession>A0AA37HZ06</accession>
<reference evidence="2" key="1">
    <citation type="submission" date="2021-08" db="EMBL/GenBank/DDBJ databases">
        <title>Prevotella lacticifex sp. nov., isolated from rumen of cow.</title>
        <authorList>
            <person name="Shinkai T."/>
            <person name="Ikeyama N."/>
            <person name="Kumagai M."/>
            <person name="Ohmori H."/>
            <person name="Sakamoto M."/>
            <person name="Ohkuma M."/>
            <person name="Mitsumori M."/>
        </authorList>
    </citation>
    <scope>NUCLEOTIDE SEQUENCE</scope>
    <source>
        <strain evidence="2">DSM 11371</strain>
    </source>
</reference>
<dbReference type="RefSeq" id="WP_006281748.1">
    <property type="nucleotide sequence ID" value="NZ_BPTR01000001.1"/>
</dbReference>
<feature type="signal peptide" evidence="1">
    <location>
        <begin position="1"/>
        <end position="19"/>
    </location>
</feature>
<dbReference type="Pfam" id="PF16153">
    <property type="entry name" value="DUF4861"/>
    <property type="match status" value="1"/>
</dbReference>
<evidence type="ECO:0000313" key="2">
    <source>
        <dbReference type="EMBL" id="GJG28519.1"/>
    </source>
</evidence>
<comment type="caution">
    <text evidence="2">The sequence shown here is derived from an EMBL/GenBank/DDBJ whole genome shotgun (WGS) entry which is preliminary data.</text>
</comment>
<evidence type="ECO:0000256" key="1">
    <source>
        <dbReference type="SAM" id="SignalP"/>
    </source>
</evidence>
<keyword evidence="1" id="KW-0732">Signal</keyword>
<dbReference type="InterPro" id="IPR032342">
    <property type="entry name" value="DUF4861"/>
</dbReference>
<protein>
    <submittedName>
        <fullName evidence="2">DUF4861 domain-containing protein</fullName>
    </submittedName>
</protein>
<proteinExistence type="predicted"/>
<sequence length="407" mass="46231">MKKYGLILFFLLFTFHARAAQKVKITISNPTNRQRQEVVEIPAELLVDVQPLKVGRNQQVFVRNVLGQQVESQVTHDSKLLVYAMVRPHGKAQFTVERGTPNTYRAWTAGAQYPQRADDMAWENDKCAYRMYGPALQRSGERSFGTDVWVKNTPELVVAQRYFQHNDGWKKAQALRKQGRKAEGDSIFTSQSFHVDHGYGLDAYRVGATLGLGAPSILLGDSLVMPYCYRDYEILDEGPLRFTVHLIYNKSTIGVHKNIEEHRLVSLDRGSDFNKLTVWYEGMNGDYHLATGFPIHEEDVTSYEKGKDMILYADPTDAMKVNNSQVYVGILFPEGVEKTQLQTFSQKHDGAIGHLIGIHHQQNNQPYTYYFGAGWSGSGIISLEDWKLHAKYAMQNIREPLAVTHAL</sequence>
<gene>
    <name evidence="2" type="ORF">PRRU23_22190</name>
</gene>
<evidence type="ECO:0000313" key="3">
    <source>
        <dbReference type="Proteomes" id="UP000887043"/>
    </source>
</evidence>
<organism evidence="2 3">
    <name type="scientific">Segatella bryantii</name>
    <name type="common">Prevotella bryantii</name>
    <dbReference type="NCBI Taxonomy" id="77095"/>
    <lineage>
        <taxon>Bacteria</taxon>
        <taxon>Pseudomonadati</taxon>
        <taxon>Bacteroidota</taxon>
        <taxon>Bacteroidia</taxon>
        <taxon>Bacteroidales</taxon>
        <taxon>Prevotellaceae</taxon>
        <taxon>Segatella</taxon>
    </lineage>
</organism>
<dbReference type="AlphaFoldDB" id="A0AA37HZ06"/>